<dbReference type="EMBL" id="JACGCM010001398">
    <property type="protein sequence ID" value="KAF6155925.1"/>
    <property type="molecule type" value="Genomic_DNA"/>
</dbReference>
<dbReference type="Gene3D" id="3.40.50.2000">
    <property type="entry name" value="Glycogen Phosphorylase B"/>
    <property type="match status" value="2"/>
</dbReference>
<evidence type="ECO:0008006" key="5">
    <source>
        <dbReference type="Google" id="ProtNLM"/>
    </source>
</evidence>
<dbReference type="PANTHER" id="PTHR48049:SF91">
    <property type="entry name" value="UDP-GLYCOSYLTRANSFERASE 79B7-RELATED"/>
    <property type="match status" value="1"/>
</dbReference>
<dbReference type="CDD" id="cd03784">
    <property type="entry name" value="GT1_Gtf-like"/>
    <property type="match status" value="1"/>
</dbReference>
<evidence type="ECO:0000256" key="1">
    <source>
        <dbReference type="ARBA" id="ARBA00009995"/>
    </source>
</evidence>
<name>A0A7J7MLX1_9MAGN</name>
<dbReference type="InterPro" id="IPR035595">
    <property type="entry name" value="UDP_glycos_trans_CS"/>
</dbReference>
<evidence type="ECO:0000313" key="3">
    <source>
        <dbReference type="EMBL" id="KAF6155925.1"/>
    </source>
</evidence>
<dbReference type="PROSITE" id="PS00375">
    <property type="entry name" value="UDPGT"/>
    <property type="match status" value="1"/>
</dbReference>
<keyword evidence="4" id="KW-1185">Reference proteome</keyword>
<evidence type="ECO:0000256" key="2">
    <source>
        <dbReference type="ARBA" id="ARBA00022679"/>
    </source>
</evidence>
<sequence>MFPWLAMGHLTPFLHLSNKLAERGYKVSFLLPTKTHTKFAPLNLYPDLISFIPLIVPRVHGLPLGAETMSDVPLPLSPLLLMSMDNMKNQVESALLTIMPDAVFYDFAYWVPAFTSRFRIKSIFCSVGSASAVSYFFGLGRKIEACQDVTEAENLMQPPSGYPSLSVQLRLFEARTAIGMSHALSGSITLYDRFMTSIKESDALCFRTCREIEGPFCDYIETQFGKPVFLSGPVLPELPSSQLEDRWVKWLGRFKEKSLVYCALGSECILGKDQFLELVLGLELTGLPFLAALKPPCGALTVEEALPEGFEERVRNRGVVHGDWVQQQLILGHFSVGCFMSHCGFGSMWESLFSECQIVLLPQSTDQFTNTRLMTEDLKVAVEIDRREDDGWFTRESVCNAVKSLMDKESEAANHIRANHTKWRNILSREGMESSYIDNFTAMLQGYLSLILLSRRYTDYMGSLILYHSKIRHKEEPPQVALLLVVVMELIDLCESSTCRDEMVEPISVMSKYWFFENLLHRRTKRSFLIQILIRSRDDYCEVRARRDRAATKEKVKSRSNDTTMEVSSSNCLLGTPSSQPCMSKKFALEETVTRGSSKSTRRAELNSVLPSQCTRKVQLKLWARAVASNMRQESWGTTHDKQCP</sequence>
<keyword evidence="2" id="KW-0808">Transferase</keyword>
<comment type="similarity">
    <text evidence="1">Belongs to the UDP-glycosyltransferase family.</text>
</comment>
<dbReference type="Pfam" id="PF00201">
    <property type="entry name" value="UDPGT"/>
    <property type="match status" value="1"/>
</dbReference>
<evidence type="ECO:0000313" key="4">
    <source>
        <dbReference type="Proteomes" id="UP000541444"/>
    </source>
</evidence>
<protein>
    <recommendedName>
        <fullName evidence="5">Glycosyltransferase</fullName>
    </recommendedName>
</protein>
<gene>
    <name evidence="3" type="ORF">GIB67_039256</name>
</gene>
<organism evidence="3 4">
    <name type="scientific">Kingdonia uniflora</name>
    <dbReference type="NCBI Taxonomy" id="39325"/>
    <lineage>
        <taxon>Eukaryota</taxon>
        <taxon>Viridiplantae</taxon>
        <taxon>Streptophyta</taxon>
        <taxon>Embryophyta</taxon>
        <taxon>Tracheophyta</taxon>
        <taxon>Spermatophyta</taxon>
        <taxon>Magnoliopsida</taxon>
        <taxon>Ranunculales</taxon>
        <taxon>Circaeasteraceae</taxon>
        <taxon>Kingdonia</taxon>
    </lineage>
</organism>
<dbReference type="GO" id="GO:0035251">
    <property type="term" value="F:UDP-glucosyltransferase activity"/>
    <property type="evidence" value="ECO:0007669"/>
    <property type="project" value="InterPro"/>
</dbReference>
<dbReference type="Proteomes" id="UP000541444">
    <property type="component" value="Unassembled WGS sequence"/>
</dbReference>
<accession>A0A7J7MLX1</accession>
<comment type="caution">
    <text evidence="3">The sequence shown here is derived from an EMBL/GenBank/DDBJ whole genome shotgun (WGS) entry which is preliminary data.</text>
</comment>
<dbReference type="FunFam" id="3.40.50.2000:FF:000037">
    <property type="entry name" value="Glycosyltransferase"/>
    <property type="match status" value="1"/>
</dbReference>
<dbReference type="OrthoDB" id="5835829at2759"/>
<dbReference type="InterPro" id="IPR050481">
    <property type="entry name" value="UDP-glycosyltransf_plant"/>
</dbReference>
<dbReference type="AlphaFoldDB" id="A0A7J7MLX1"/>
<dbReference type="PANTHER" id="PTHR48049">
    <property type="entry name" value="GLYCOSYLTRANSFERASE"/>
    <property type="match status" value="1"/>
</dbReference>
<proteinExistence type="inferred from homology"/>
<dbReference type="InterPro" id="IPR002213">
    <property type="entry name" value="UDP_glucos_trans"/>
</dbReference>
<reference evidence="3 4" key="1">
    <citation type="journal article" date="2020" name="IScience">
        <title>Genome Sequencing of the Endangered Kingdonia uniflora (Circaeasteraceae, Ranunculales) Reveals Potential Mechanisms of Evolutionary Specialization.</title>
        <authorList>
            <person name="Sun Y."/>
            <person name="Deng T."/>
            <person name="Zhang A."/>
            <person name="Moore M.J."/>
            <person name="Landis J.B."/>
            <person name="Lin N."/>
            <person name="Zhang H."/>
            <person name="Zhang X."/>
            <person name="Huang J."/>
            <person name="Zhang X."/>
            <person name="Sun H."/>
            <person name="Wang H."/>
        </authorList>
    </citation>
    <scope>NUCLEOTIDE SEQUENCE [LARGE SCALE GENOMIC DNA]</scope>
    <source>
        <strain evidence="3">TB1705</strain>
        <tissue evidence="3">Leaf</tissue>
    </source>
</reference>
<dbReference type="SUPFAM" id="SSF53756">
    <property type="entry name" value="UDP-Glycosyltransferase/glycogen phosphorylase"/>
    <property type="match status" value="1"/>
</dbReference>